<dbReference type="OrthoDB" id="1862401at2759"/>
<dbReference type="Pfam" id="PF02458">
    <property type="entry name" value="Transferase"/>
    <property type="match status" value="1"/>
</dbReference>
<keyword evidence="4" id="KW-1185">Reference proteome</keyword>
<dbReference type="InterPro" id="IPR023213">
    <property type="entry name" value="CAT-like_dom_sf"/>
</dbReference>
<protein>
    <submittedName>
        <fullName evidence="3">Uncharacterized protein</fullName>
    </submittedName>
</protein>
<name>A0A2G5CYP9_AQUCA</name>
<dbReference type="Gene3D" id="3.30.559.10">
    <property type="entry name" value="Chloramphenicol acetyltransferase-like domain"/>
    <property type="match status" value="2"/>
</dbReference>
<evidence type="ECO:0000313" key="4">
    <source>
        <dbReference type="Proteomes" id="UP000230069"/>
    </source>
</evidence>
<keyword evidence="1" id="KW-0808">Transferase</keyword>
<reference evidence="3 4" key="1">
    <citation type="submission" date="2017-09" db="EMBL/GenBank/DDBJ databases">
        <title>WGS assembly of Aquilegia coerulea Goldsmith.</title>
        <authorList>
            <person name="Hodges S."/>
            <person name="Kramer E."/>
            <person name="Nordborg M."/>
            <person name="Tomkins J."/>
            <person name="Borevitz J."/>
            <person name="Derieg N."/>
            <person name="Yan J."/>
            <person name="Mihaltcheva S."/>
            <person name="Hayes R.D."/>
            <person name="Rokhsar D."/>
        </authorList>
    </citation>
    <scope>NUCLEOTIDE SEQUENCE [LARGE SCALE GENOMIC DNA]</scope>
    <source>
        <strain evidence="4">cv. Goldsmith</strain>
    </source>
</reference>
<proteinExistence type="predicted"/>
<dbReference type="Proteomes" id="UP000230069">
    <property type="component" value="Unassembled WGS sequence"/>
</dbReference>
<dbReference type="PANTHER" id="PTHR31625">
    <property type="match status" value="1"/>
</dbReference>
<dbReference type="EMBL" id="KZ305051">
    <property type="protein sequence ID" value="PIA36388.1"/>
    <property type="molecule type" value="Genomic_DNA"/>
</dbReference>
<dbReference type="FunCoup" id="A0A2G5CYP9">
    <property type="interactions" value="291"/>
</dbReference>
<evidence type="ECO:0000313" key="3">
    <source>
        <dbReference type="EMBL" id="PIA36388.1"/>
    </source>
</evidence>
<keyword evidence="2" id="KW-0012">Acyltransferase</keyword>
<dbReference type="STRING" id="218851.A0A2G5CYP9"/>
<dbReference type="GO" id="GO:0016747">
    <property type="term" value="F:acyltransferase activity, transferring groups other than amino-acyl groups"/>
    <property type="evidence" value="ECO:0007669"/>
    <property type="project" value="UniProtKB-ARBA"/>
</dbReference>
<accession>A0A2G5CYP9</accession>
<dbReference type="AlphaFoldDB" id="A0A2G5CYP9"/>
<gene>
    <name evidence="3" type="ORF">AQUCO_03400344v1</name>
</gene>
<dbReference type="InterPro" id="IPR051504">
    <property type="entry name" value="Plant_metabolite_acyltrans"/>
</dbReference>
<organism evidence="3 4">
    <name type="scientific">Aquilegia coerulea</name>
    <name type="common">Rocky mountain columbine</name>
    <dbReference type="NCBI Taxonomy" id="218851"/>
    <lineage>
        <taxon>Eukaryota</taxon>
        <taxon>Viridiplantae</taxon>
        <taxon>Streptophyta</taxon>
        <taxon>Embryophyta</taxon>
        <taxon>Tracheophyta</taxon>
        <taxon>Spermatophyta</taxon>
        <taxon>Magnoliopsida</taxon>
        <taxon>Ranunculales</taxon>
        <taxon>Ranunculaceae</taxon>
        <taxon>Thalictroideae</taxon>
        <taxon>Aquilegia</taxon>
    </lineage>
</organism>
<evidence type="ECO:0000256" key="1">
    <source>
        <dbReference type="ARBA" id="ARBA00022679"/>
    </source>
</evidence>
<evidence type="ECO:0000256" key="2">
    <source>
        <dbReference type="ARBA" id="ARBA00023315"/>
    </source>
</evidence>
<dbReference type="InParanoid" id="A0A2G5CYP9"/>
<sequence>MALTSMVKVLEECRISPPAGSVSTTSLPLTFFDLIFLKIPPVQRLFFFEFNHPKTHFMTTILPNIKHSLSLALQPFYPLAGHITWPQESDIPEILYTDGDSICLTVAESDNDFYHLSGNHPRDANEFYPLVPNFEQIQSSDKLVPILALKITLFPDKGLCIGVTINHIAADGRTSNQFMKTWASISRLHGHGHNTSLPTELTQPLYDRTIINHPKEIEQIRLDILAKVRATKNASTFSAAPLVPVSAGSVRATFVMGRSDVIKLKQWILTRLHNEKQIPAQLHLSTFVVTCAYVWVCLVKARIGNKYVANVSETEDQKEYFAFAMDCRDQLSPPVPVTYFGNCLGFCMATSNRKDLIQEDGIATAAELLGKTIQIARDPATVWELMARRFSNIFSIDLQCVVSIAGSPKLNVYKTDFGWGKPNKVEVISIEGTGAISISEHTKEEGALEVGLVRNKKEMDAFSSLFLNHINSLPKM</sequence>